<dbReference type="InterPro" id="IPR051257">
    <property type="entry name" value="Diverse_CBS-Domain"/>
</dbReference>
<accession>A0AA86N247</accession>
<dbReference type="Proteomes" id="UP001179121">
    <property type="component" value="Chromosome"/>
</dbReference>
<keyword evidence="5" id="KW-1185">Reference proteome</keyword>
<evidence type="ECO:0000256" key="2">
    <source>
        <dbReference type="PROSITE-ProRule" id="PRU00703"/>
    </source>
</evidence>
<dbReference type="SMART" id="SM00116">
    <property type="entry name" value="CBS"/>
    <property type="match status" value="2"/>
</dbReference>
<dbReference type="KEGG" id="nti:DNFV4_03849"/>
<organism evidence="4 5">
    <name type="scientific">Nitrospira tepida</name>
    <dbReference type="NCBI Taxonomy" id="2973512"/>
    <lineage>
        <taxon>Bacteria</taxon>
        <taxon>Pseudomonadati</taxon>
        <taxon>Nitrospirota</taxon>
        <taxon>Nitrospiria</taxon>
        <taxon>Nitrospirales</taxon>
        <taxon>Nitrospiraceae</taxon>
        <taxon>Nitrospira</taxon>
    </lineage>
</organism>
<reference evidence="4" key="1">
    <citation type="submission" date="2022-10" db="EMBL/GenBank/DDBJ databases">
        <authorList>
            <person name="Koch H."/>
        </authorList>
    </citation>
    <scope>NUCLEOTIDE SEQUENCE</scope>
    <source>
        <strain evidence="4">DNF</strain>
    </source>
</reference>
<dbReference type="Gene3D" id="3.10.580.10">
    <property type="entry name" value="CBS-domain"/>
    <property type="match status" value="2"/>
</dbReference>
<dbReference type="PANTHER" id="PTHR43080:SF2">
    <property type="entry name" value="CBS DOMAIN-CONTAINING PROTEIN"/>
    <property type="match status" value="1"/>
</dbReference>
<dbReference type="Pfam" id="PF00571">
    <property type="entry name" value="CBS"/>
    <property type="match status" value="2"/>
</dbReference>
<name>A0AA86N247_9BACT</name>
<dbReference type="SUPFAM" id="SSF54631">
    <property type="entry name" value="CBS-domain pair"/>
    <property type="match status" value="1"/>
</dbReference>
<evidence type="ECO:0000256" key="1">
    <source>
        <dbReference type="ARBA" id="ARBA00023122"/>
    </source>
</evidence>
<keyword evidence="1 2" id="KW-0129">CBS domain</keyword>
<feature type="domain" description="CBS" evidence="3">
    <location>
        <begin position="164"/>
        <end position="221"/>
    </location>
</feature>
<gene>
    <name evidence="4" type="ORF">DNFV4_03849</name>
</gene>
<proteinExistence type="predicted"/>
<dbReference type="PROSITE" id="PS51371">
    <property type="entry name" value="CBS"/>
    <property type="match status" value="2"/>
</dbReference>
<evidence type="ECO:0000313" key="4">
    <source>
        <dbReference type="EMBL" id="CAI4033413.1"/>
    </source>
</evidence>
<dbReference type="EMBL" id="OX365700">
    <property type="protein sequence ID" value="CAI4033413.1"/>
    <property type="molecule type" value="Genomic_DNA"/>
</dbReference>
<feature type="domain" description="CBS" evidence="3">
    <location>
        <begin position="7"/>
        <end position="68"/>
    </location>
</feature>
<protein>
    <submittedName>
        <fullName evidence="4">CBS domain-containing protein</fullName>
    </submittedName>
</protein>
<dbReference type="InterPro" id="IPR000644">
    <property type="entry name" value="CBS_dom"/>
</dbReference>
<dbReference type="RefSeq" id="WP_289270590.1">
    <property type="nucleotide sequence ID" value="NZ_OX365700.1"/>
</dbReference>
<evidence type="ECO:0000259" key="3">
    <source>
        <dbReference type="PROSITE" id="PS51371"/>
    </source>
</evidence>
<dbReference type="InterPro" id="IPR046342">
    <property type="entry name" value="CBS_dom_sf"/>
</dbReference>
<sequence length="221" mass="24727">MRIHEVMSTGVVTGTSADHVRDIVVKMLCWHCGAIPIVNANHELLGVVTLRDVMLPMYPNWEPIRHDLSTAANDLRPSASFSARNNPGHPLLRDCNGSRFQRIHLRFCRACGLASDRTSFASSRTAISDRLLGDYIHDAVRSRDFLEMEQNDPEVLTKKAEEIMVRNPLTVSPETPILEAASYMGLKNLRRIPVVDRGTLVGMVSIGDIHRGLFFARGGWR</sequence>
<evidence type="ECO:0000313" key="5">
    <source>
        <dbReference type="Proteomes" id="UP001179121"/>
    </source>
</evidence>
<dbReference type="PANTHER" id="PTHR43080">
    <property type="entry name" value="CBS DOMAIN-CONTAINING PROTEIN CBSX3, MITOCHONDRIAL"/>
    <property type="match status" value="1"/>
</dbReference>
<dbReference type="AlphaFoldDB" id="A0AA86N247"/>